<evidence type="ECO:0000313" key="1">
    <source>
        <dbReference type="EMBL" id="KAI7986668.1"/>
    </source>
</evidence>
<reference evidence="1 2" key="1">
    <citation type="journal article" date="2022" name="Plant J.">
        <title>Chromosome-level genome of Camellia lanceoleosa provides a valuable resource for understanding genome evolution and self-incompatibility.</title>
        <authorList>
            <person name="Gong W."/>
            <person name="Xiao S."/>
            <person name="Wang L."/>
            <person name="Liao Z."/>
            <person name="Chang Y."/>
            <person name="Mo W."/>
            <person name="Hu G."/>
            <person name="Li W."/>
            <person name="Zhao G."/>
            <person name="Zhu H."/>
            <person name="Hu X."/>
            <person name="Ji K."/>
            <person name="Xiang X."/>
            <person name="Song Q."/>
            <person name="Yuan D."/>
            <person name="Jin S."/>
            <person name="Zhang L."/>
        </authorList>
    </citation>
    <scope>NUCLEOTIDE SEQUENCE [LARGE SCALE GENOMIC DNA]</scope>
    <source>
        <strain evidence="1">SQ_2022a</strain>
    </source>
</reference>
<comment type="caution">
    <text evidence="1">The sequence shown here is derived from an EMBL/GenBank/DDBJ whole genome shotgun (WGS) entry which is preliminary data.</text>
</comment>
<keyword evidence="2" id="KW-1185">Reference proteome</keyword>
<sequence>MDYFFPKAVSKVAKMMVLVMFLILVTTKPVEAGARPFHGRKLTVAHGGDGRGGRGRGLVAAPPRKEAKPPPSPSSCTFLPINDPCHC</sequence>
<dbReference type="Proteomes" id="UP001060215">
    <property type="component" value="Chromosome 15"/>
</dbReference>
<organism evidence="1 2">
    <name type="scientific">Camellia lanceoleosa</name>
    <dbReference type="NCBI Taxonomy" id="1840588"/>
    <lineage>
        <taxon>Eukaryota</taxon>
        <taxon>Viridiplantae</taxon>
        <taxon>Streptophyta</taxon>
        <taxon>Embryophyta</taxon>
        <taxon>Tracheophyta</taxon>
        <taxon>Spermatophyta</taxon>
        <taxon>Magnoliopsida</taxon>
        <taxon>eudicotyledons</taxon>
        <taxon>Gunneridae</taxon>
        <taxon>Pentapetalae</taxon>
        <taxon>asterids</taxon>
        <taxon>Ericales</taxon>
        <taxon>Theaceae</taxon>
        <taxon>Camellia</taxon>
    </lineage>
</organism>
<accession>A0ACC0FCX2</accession>
<proteinExistence type="predicted"/>
<gene>
    <name evidence="1" type="ORF">LOK49_LG14G01657</name>
</gene>
<protein>
    <submittedName>
        <fullName evidence="1">Uncharacterized protein</fullName>
    </submittedName>
</protein>
<name>A0ACC0FCX2_9ERIC</name>
<dbReference type="EMBL" id="CM045772">
    <property type="protein sequence ID" value="KAI7986668.1"/>
    <property type="molecule type" value="Genomic_DNA"/>
</dbReference>
<evidence type="ECO:0000313" key="2">
    <source>
        <dbReference type="Proteomes" id="UP001060215"/>
    </source>
</evidence>